<dbReference type="SMART" id="SM01274">
    <property type="entry name" value="malic"/>
    <property type="match status" value="1"/>
</dbReference>
<dbReference type="SUPFAM" id="SSF51735">
    <property type="entry name" value="NAD(P)-binding Rossmann-fold domains"/>
    <property type="match status" value="1"/>
</dbReference>
<name>A0A1B0CQY9_LUTLO</name>
<feature type="domain" description="Malic enzyme NAD-binding" evidence="2">
    <location>
        <begin position="134"/>
        <end position="306"/>
    </location>
</feature>
<dbReference type="InterPro" id="IPR012302">
    <property type="entry name" value="Malic_NAD-bd"/>
</dbReference>
<accession>A0A1B0CQY9</accession>
<protein>
    <recommendedName>
        <fullName evidence="6">Malic enzyme</fullName>
    </recommendedName>
</protein>
<feature type="domain" description="Malic enzyme N-terminal" evidence="3">
    <location>
        <begin position="119"/>
        <end position="280"/>
    </location>
</feature>
<dbReference type="GO" id="GO:0051287">
    <property type="term" value="F:NAD binding"/>
    <property type="evidence" value="ECO:0007669"/>
    <property type="project" value="InterPro"/>
</dbReference>
<dbReference type="Gene3D" id="3.40.50.720">
    <property type="entry name" value="NAD(P)-binding Rossmann-like Domain"/>
    <property type="match status" value="1"/>
</dbReference>
<dbReference type="InterPro" id="IPR036291">
    <property type="entry name" value="NAD(P)-bd_dom_sf"/>
</dbReference>
<sequence>MARNILNSPVYKQLHLGAFGRTLGVCGVSKKEISVPQREYHEVNGDIPCPSMLQGIDHLRDPRLNKGLAFTLEERQVLGIHGLQPARFKSQEEQLQLCKISIDRYKEDLNKYLYLVDLQDRNERLFFRLLSENVKNMMPIVYTPTVGLACQKFGLIYRRPRGLFVTINDRGHVFDVIKNWPEPDVRAICVTDGERILGLGDLGANGMGIPGRVIFASGSPFPPVQYNGKTYYTGQGNNAYIFPGVALGVIATETHHIPEDMFLIAAQELADCVTEADLMQGSLYPDLARVKEVSLNIAIGITKFAYVKEYGIDGQRLASTYPEPHDKRQWLLDQLYNFNYESSMPITWTWPKAKEIKTRELVPTKLTEREE</sequence>
<dbReference type="GO" id="GO:0006108">
    <property type="term" value="P:malate metabolic process"/>
    <property type="evidence" value="ECO:0007669"/>
    <property type="project" value="TreeGrafter"/>
</dbReference>
<dbReference type="InterPro" id="IPR037062">
    <property type="entry name" value="Malic_N_dom_sf"/>
</dbReference>
<keyword evidence="5" id="KW-1185">Reference proteome</keyword>
<dbReference type="EMBL" id="AJWK01024227">
    <property type="status" value="NOT_ANNOTATED_CDS"/>
    <property type="molecule type" value="Genomic_DNA"/>
</dbReference>
<proteinExistence type="inferred from homology"/>
<evidence type="ECO:0000313" key="5">
    <source>
        <dbReference type="Proteomes" id="UP000092461"/>
    </source>
</evidence>
<dbReference type="SMART" id="SM00919">
    <property type="entry name" value="Malic_M"/>
    <property type="match status" value="1"/>
</dbReference>
<dbReference type="PANTHER" id="PTHR23406:SF90">
    <property type="entry name" value="MALIC ENZYME-RELATED"/>
    <property type="match status" value="1"/>
</dbReference>
<evidence type="ECO:0000256" key="1">
    <source>
        <dbReference type="ARBA" id="ARBA00008785"/>
    </source>
</evidence>
<dbReference type="Proteomes" id="UP000092461">
    <property type="component" value="Unassembled WGS sequence"/>
</dbReference>
<organism evidence="4 5">
    <name type="scientific">Lutzomyia longipalpis</name>
    <name type="common">Sand fly</name>
    <dbReference type="NCBI Taxonomy" id="7200"/>
    <lineage>
        <taxon>Eukaryota</taxon>
        <taxon>Metazoa</taxon>
        <taxon>Ecdysozoa</taxon>
        <taxon>Arthropoda</taxon>
        <taxon>Hexapoda</taxon>
        <taxon>Insecta</taxon>
        <taxon>Pterygota</taxon>
        <taxon>Neoptera</taxon>
        <taxon>Endopterygota</taxon>
        <taxon>Diptera</taxon>
        <taxon>Nematocera</taxon>
        <taxon>Psychodoidea</taxon>
        <taxon>Psychodidae</taxon>
        <taxon>Lutzomyia</taxon>
        <taxon>Lutzomyia</taxon>
    </lineage>
</organism>
<dbReference type="EnsemblMetazoa" id="LLOJ007288-RA">
    <property type="protein sequence ID" value="LLOJ007288-PA"/>
    <property type="gene ID" value="LLOJ007288"/>
</dbReference>
<evidence type="ECO:0000313" key="4">
    <source>
        <dbReference type="EnsemblMetazoa" id="LLOJ007288-PA"/>
    </source>
</evidence>
<comment type="similarity">
    <text evidence="1">Belongs to the malic enzymes family.</text>
</comment>
<dbReference type="AlphaFoldDB" id="A0A1B0CQY9"/>
<dbReference type="InterPro" id="IPR001891">
    <property type="entry name" value="Malic_OxRdtase"/>
</dbReference>
<dbReference type="VEuPathDB" id="VectorBase:LLONM1_007693"/>
<reference evidence="4" key="1">
    <citation type="submission" date="2020-05" db="UniProtKB">
        <authorList>
            <consortium name="EnsemblMetazoa"/>
        </authorList>
    </citation>
    <scope>IDENTIFICATION</scope>
    <source>
        <strain evidence="4">Jacobina</strain>
    </source>
</reference>
<dbReference type="SUPFAM" id="SSF53223">
    <property type="entry name" value="Aminoacid dehydrogenase-like, N-terminal domain"/>
    <property type="match status" value="1"/>
</dbReference>
<evidence type="ECO:0000259" key="3">
    <source>
        <dbReference type="SMART" id="SM01274"/>
    </source>
</evidence>
<dbReference type="GO" id="GO:0005739">
    <property type="term" value="C:mitochondrion"/>
    <property type="evidence" value="ECO:0007669"/>
    <property type="project" value="TreeGrafter"/>
</dbReference>
<evidence type="ECO:0008006" key="6">
    <source>
        <dbReference type="Google" id="ProtNLM"/>
    </source>
</evidence>
<dbReference type="PANTHER" id="PTHR23406">
    <property type="entry name" value="MALIC ENZYME-RELATED"/>
    <property type="match status" value="1"/>
</dbReference>
<dbReference type="Pfam" id="PF03949">
    <property type="entry name" value="Malic_M"/>
    <property type="match status" value="1"/>
</dbReference>
<dbReference type="Pfam" id="PF00390">
    <property type="entry name" value="malic"/>
    <property type="match status" value="1"/>
</dbReference>
<dbReference type="InterPro" id="IPR046346">
    <property type="entry name" value="Aminoacid_DH-like_N_sf"/>
</dbReference>
<dbReference type="Gene3D" id="3.40.50.10380">
    <property type="entry name" value="Malic enzyme, N-terminal domain"/>
    <property type="match status" value="1"/>
</dbReference>
<dbReference type="EMBL" id="AJWK01024226">
    <property type="status" value="NOT_ANNOTATED_CDS"/>
    <property type="molecule type" value="Genomic_DNA"/>
</dbReference>
<dbReference type="VEuPathDB" id="VectorBase:LLOJ007288"/>
<dbReference type="GO" id="GO:0004473">
    <property type="term" value="F:malate dehydrogenase (decarboxylating) (NADP+) activity"/>
    <property type="evidence" value="ECO:0007669"/>
    <property type="project" value="TreeGrafter"/>
</dbReference>
<dbReference type="PRINTS" id="PR00072">
    <property type="entry name" value="MALOXRDTASE"/>
</dbReference>
<dbReference type="EMBL" id="AJWK01024228">
    <property type="status" value="NOT_ANNOTATED_CDS"/>
    <property type="molecule type" value="Genomic_DNA"/>
</dbReference>
<evidence type="ECO:0000259" key="2">
    <source>
        <dbReference type="SMART" id="SM00919"/>
    </source>
</evidence>
<dbReference type="InterPro" id="IPR012301">
    <property type="entry name" value="Malic_N_dom"/>
</dbReference>